<dbReference type="EMBL" id="CP026100">
    <property type="protein sequence ID" value="AYV48544.1"/>
    <property type="molecule type" value="Genomic_DNA"/>
</dbReference>
<dbReference type="InterPro" id="IPR005247">
    <property type="entry name" value="YbhB_YbcL/LppC-like"/>
</dbReference>
<keyword evidence="4" id="KW-1185">Reference proteome</keyword>
<dbReference type="NCBIfam" id="TIGR00481">
    <property type="entry name" value="YbhB/YbcL family Raf kinase inhibitor-like protein"/>
    <property type="match status" value="1"/>
</dbReference>
<evidence type="ECO:0000313" key="2">
    <source>
        <dbReference type="EMBL" id="PLR08740.1"/>
    </source>
</evidence>
<dbReference type="PANTHER" id="PTHR30289:SF1">
    <property type="entry name" value="PEBP (PHOSPHATIDYLETHANOLAMINE-BINDING PROTEIN) FAMILY PROTEIN"/>
    <property type="match status" value="1"/>
</dbReference>
<dbReference type="SUPFAM" id="SSF49777">
    <property type="entry name" value="PEBP-like"/>
    <property type="match status" value="1"/>
</dbReference>
<dbReference type="RefSeq" id="WP_101714698.1">
    <property type="nucleotide sequence ID" value="NZ_CP026100.1"/>
</dbReference>
<name>A0A2N5CP61_9CAUL</name>
<dbReference type="AlphaFoldDB" id="A0A2N5CP61"/>
<dbReference type="InterPro" id="IPR036610">
    <property type="entry name" value="PEBP-like_sf"/>
</dbReference>
<evidence type="ECO:0000313" key="1">
    <source>
        <dbReference type="EMBL" id="AYV48544.1"/>
    </source>
</evidence>
<reference evidence="2 3" key="1">
    <citation type="submission" date="2017-12" db="EMBL/GenBank/DDBJ databases">
        <title>The genome sequence of Caulobacter flavus CGMCC1 15093.</title>
        <authorList>
            <person name="Gao J."/>
            <person name="Mao X."/>
            <person name="Sun J."/>
        </authorList>
    </citation>
    <scope>NUCLEOTIDE SEQUENCE [LARGE SCALE GENOMIC DNA]</scope>
    <source>
        <strain evidence="2 3">CGMCC1 15093</strain>
    </source>
</reference>
<dbReference type="CDD" id="cd00865">
    <property type="entry name" value="PEBP_bact_arch"/>
    <property type="match status" value="1"/>
</dbReference>
<keyword evidence="1" id="KW-0649">Protein kinase inhibitor</keyword>
<dbReference type="EMBL" id="PJRQ01000041">
    <property type="protein sequence ID" value="PLR08740.1"/>
    <property type="molecule type" value="Genomic_DNA"/>
</dbReference>
<dbReference type="PANTHER" id="PTHR30289">
    <property type="entry name" value="UNCHARACTERIZED PROTEIN YBCL-RELATED"/>
    <property type="match status" value="1"/>
</dbReference>
<reference evidence="1 4" key="2">
    <citation type="submission" date="2018-01" db="EMBL/GenBank/DDBJ databases">
        <title>Complete genome sequence of Caulobacter flavus RHGG3.</title>
        <authorList>
            <person name="Yang E."/>
        </authorList>
    </citation>
    <scope>NUCLEOTIDE SEQUENCE [LARGE SCALE GENOMIC DNA]</scope>
    <source>
        <strain evidence="1 4">RHGG3</strain>
    </source>
</reference>
<proteinExistence type="predicted"/>
<organism evidence="2 3">
    <name type="scientific">Caulobacter flavus</name>
    <dbReference type="NCBI Taxonomy" id="1679497"/>
    <lineage>
        <taxon>Bacteria</taxon>
        <taxon>Pseudomonadati</taxon>
        <taxon>Pseudomonadota</taxon>
        <taxon>Alphaproteobacteria</taxon>
        <taxon>Caulobacterales</taxon>
        <taxon>Caulobacteraceae</taxon>
        <taxon>Caulobacter</taxon>
    </lineage>
</organism>
<dbReference type="OrthoDB" id="9797506at2"/>
<dbReference type="Gene3D" id="3.90.280.10">
    <property type="entry name" value="PEBP-like"/>
    <property type="match status" value="1"/>
</dbReference>
<gene>
    <name evidence="1" type="ORF">C1707_21020</name>
    <name evidence="2" type="ORF">CFHF_20045</name>
</gene>
<dbReference type="Pfam" id="PF01161">
    <property type="entry name" value="PBP"/>
    <property type="match status" value="1"/>
</dbReference>
<evidence type="ECO:0000313" key="4">
    <source>
        <dbReference type="Proteomes" id="UP000281192"/>
    </source>
</evidence>
<dbReference type="Proteomes" id="UP000234483">
    <property type="component" value="Unassembled WGS sequence"/>
</dbReference>
<sequence>MLEKIPHGVGRALRGVRAGFEKVASEDRAFAGLADTIALTSDAFDDGGALPPRFTADGEGLSPPLSWTNLPPGAAAAALLVEDPDAPALEPLVHLLAWDLPADLIALPEGQLRSPGHDGLDESLGKNSFLQAGWLPPDPPTGHGPHLYVFQLFALDRKLAFEAPPSRGRFLKAIEGHVLAKGMLVATHERP</sequence>
<accession>A0A2N5CP61</accession>
<dbReference type="InterPro" id="IPR008914">
    <property type="entry name" value="PEBP"/>
</dbReference>
<protein>
    <submittedName>
        <fullName evidence="2">YbhB/YbcL family Raf kinase inhibitor-like protein</fullName>
    </submittedName>
</protein>
<dbReference type="GO" id="GO:0004860">
    <property type="term" value="F:protein kinase inhibitor activity"/>
    <property type="evidence" value="ECO:0007669"/>
    <property type="project" value="UniProtKB-KW"/>
</dbReference>
<dbReference type="Proteomes" id="UP000281192">
    <property type="component" value="Chromosome"/>
</dbReference>
<evidence type="ECO:0000313" key="3">
    <source>
        <dbReference type="Proteomes" id="UP000234483"/>
    </source>
</evidence>
<dbReference type="KEGG" id="cfh:C1707_21020"/>